<dbReference type="AlphaFoldDB" id="A0A5J4Z2Y2"/>
<feature type="domain" description="Root UVB sensitive protein C-terminal" evidence="3">
    <location>
        <begin position="563"/>
        <end position="623"/>
    </location>
</feature>
<sequence>MSYDDYSKLRRLVHRLVALLPRNRVVVACTRLLERQIEQNPVGYSVSTVNMCSRVRNSLPRRSRRYAAQTQRRRDLIVMSSGVGFAPPSAIAALSTARRPKDVLKGRSNANALNGWRGSGVSPPLSRSRRWRHENRRIVLVWERDDRSSQDQLLQMQAYAYATTLAVQTGMRVAKYAGRVFDAKRLGACSHDVRVAVVVQKVAGGAELELAVAKLRGQLAAAVHVVVMSDVGRANNVGRPVSSPLSSPPPAAPQPLIPLFASVSTLRLTEYSGNGTFTEFIGSEDASTPLIQGKQQDERELKEQGFDMIKTIYMPDGFPHTVTKDYLAFTQWRTLQNLASSVMAVLSTEALFFGLGVGKKNTAAVAAATAWVLKDGLGYIGKVAYGYLAGKQFDYDPKSWRIGSDLLEDLGGVLELLTPLWPSNFLLLASVANTMKGVASMTGTATRHSIYKSLALRENTGDIATKGESQGVTCKIVGLGAGIGISQLIGQNYAKSLLAYTLFGIVHMAANLRSMKCIQFVTLNRQRSDMLLATFFKGQPLPEPYDISHYEKIIIPPWKLWHSNIELGASVKDAFPNSGALQESLKTYRGEKYMATERNGKIYVILHEDASSDDVLRAWTMAVKRTRDGGSLADAQKYVRNNYARFLKEARAAKWNTDFVLLNPTKARVKW</sequence>
<dbReference type="PANTHER" id="PTHR12770:SF22">
    <property type="entry name" value="PROTEIN ROOT UVB SENSITIVE 1, CHLOROPLASTIC"/>
    <property type="match status" value="1"/>
</dbReference>
<dbReference type="PANTHER" id="PTHR12770">
    <property type="entry name" value="RUS1 FAMILY PROTEIN C16ORF58"/>
    <property type="match status" value="1"/>
</dbReference>
<evidence type="ECO:0000313" key="4">
    <source>
        <dbReference type="EMBL" id="KAA8498329.1"/>
    </source>
</evidence>
<evidence type="ECO:0000259" key="3">
    <source>
        <dbReference type="Pfam" id="PF24160"/>
    </source>
</evidence>
<dbReference type="InterPro" id="IPR006968">
    <property type="entry name" value="RUS_fam"/>
</dbReference>
<accession>A0A5J4Z2Y2</accession>
<dbReference type="InterPro" id="IPR054549">
    <property type="entry name" value="UVB_sens_RUS_dom"/>
</dbReference>
<dbReference type="Pfam" id="PF24160">
    <property type="entry name" value="UVB_sens_C"/>
    <property type="match status" value="1"/>
</dbReference>
<proteinExistence type="inferred from homology"/>
<protein>
    <submittedName>
        <fullName evidence="4">Protein root UVB sensitive 2, chloroplastic</fullName>
    </submittedName>
</protein>
<dbReference type="Proteomes" id="UP000324585">
    <property type="component" value="Unassembled WGS sequence"/>
</dbReference>
<dbReference type="InterPro" id="IPR055412">
    <property type="entry name" value="UVB_sens_C"/>
</dbReference>
<evidence type="ECO:0000256" key="1">
    <source>
        <dbReference type="ARBA" id="ARBA00007558"/>
    </source>
</evidence>
<feature type="domain" description="Protein root UVB sensitive/RUS" evidence="2">
    <location>
        <begin position="303"/>
        <end position="537"/>
    </location>
</feature>
<gene>
    <name evidence="4" type="ORF">FVE85_5914</name>
</gene>
<keyword evidence="5" id="KW-1185">Reference proteome</keyword>
<name>A0A5J4Z2Y2_PORPP</name>
<dbReference type="Pfam" id="PF04884">
    <property type="entry name" value="UVB_sens_prot"/>
    <property type="match status" value="1"/>
</dbReference>
<evidence type="ECO:0000313" key="5">
    <source>
        <dbReference type="Proteomes" id="UP000324585"/>
    </source>
</evidence>
<reference evidence="5" key="1">
    <citation type="journal article" date="2019" name="Nat. Commun.">
        <title>Expansion of phycobilisome linker gene families in mesophilic red algae.</title>
        <authorList>
            <person name="Lee J."/>
            <person name="Kim D."/>
            <person name="Bhattacharya D."/>
            <person name="Yoon H.S."/>
        </authorList>
    </citation>
    <scope>NUCLEOTIDE SEQUENCE [LARGE SCALE GENOMIC DNA]</scope>
    <source>
        <strain evidence="5">CCMP 1328</strain>
    </source>
</reference>
<evidence type="ECO:0000259" key="2">
    <source>
        <dbReference type="Pfam" id="PF04884"/>
    </source>
</evidence>
<comment type="similarity">
    <text evidence="1">Belongs to the RUS1 family.</text>
</comment>
<dbReference type="EMBL" id="VRMN01000001">
    <property type="protein sequence ID" value="KAA8498329.1"/>
    <property type="molecule type" value="Genomic_DNA"/>
</dbReference>
<comment type="caution">
    <text evidence="4">The sequence shown here is derived from an EMBL/GenBank/DDBJ whole genome shotgun (WGS) entry which is preliminary data.</text>
</comment>
<dbReference type="OrthoDB" id="364779at2759"/>
<organism evidence="4 5">
    <name type="scientific">Porphyridium purpureum</name>
    <name type="common">Red alga</name>
    <name type="synonym">Porphyridium cruentum</name>
    <dbReference type="NCBI Taxonomy" id="35688"/>
    <lineage>
        <taxon>Eukaryota</taxon>
        <taxon>Rhodophyta</taxon>
        <taxon>Bangiophyceae</taxon>
        <taxon>Porphyridiales</taxon>
        <taxon>Porphyridiaceae</taxon>
        <taxon>Porphyridium</taxon>
    </lineage>
</organism>